<dbReference type="Proteomes" id="UP001062846">
    <property type="component" value="Chromosome 7"/>
</dbReference>
<sequence>MGIVNSTFQFSLQHMADQVEYFNMGTNMKVDVNFALDCTEMGLLQLPAIENGNSILDPYGSWLLKHPSALDTFKFMTSIAKGRKMVVFLDYDGTLSDIVENPEKAFMTNKMRMAVREVASYFPTAIISGRSRDKVYDFVELDGLYYAGSHGLDIAAPVQSINNGQPKHQTSVADTEGNEVVIFQPAIKYLPAIHKILCVLSEKTRSIRGVVIENNKFCISVHYRQVRDEDFCTLEKLVNSVLEEYKEFHMSKGKKVLEIRPDMEWDKGHALNYLLDTLGLGASSDVLPIYIGDDRTDEDAFKAIRNRGDGYPIVVSSTPKDTMALYSLRNPSEVNKFLFRLVRWRKNSSLDKKAKYRRGNGNGINYKGVVSEYRGWNPKGGLERCP</sequence>
<accession>A0ACC0MXF9</accession>
<dbReference type="EMBL" id="CM046394">
    <property type="protein sequence ID" value="KAI8544973.1"/>
    <property type="molecule type" value="Genomic_DNA"/>
</dbReference>
<evidence type="ECO:0000313" key="1">
    <source>
        <dbReference type="EMBL" id="KAI8544973.1"/>
    </source>
</evidence>
<keyword evidence="2" id="KW-1185">Reference proteome</keyword>
<evidence type="ECO:0000313" key="2">
    <source>
        <dbReference type="Proteomes" id="UP001062846"/>
    </source>
</evidence>
<comment type="caution">
    <text evidence="1">The sequence shown here is derived from an EMBL/GenBank/DDBJ whole genome shotgun (WGS) entry which is preliminary data.</text>
</comment>
<gene>
    <name evidence="1" type="ORF">RHMOL_Rhmol07G0006900</name>
</gene>
<reference evidence="1" key="1">
    <citation type="submission" date="2022-02" db="EMBL/GenBank/DDBJ databases">
        <title>Plant Genome Project.</title>
        <authorList>
            <person name="Zhang R.-G."/>
        </authorList>
    </citation>
    <scope>NUCLEOTIDE SEQUENCE</scope>
    <source>
        <strain evidence="1">AT1</strain>
    </source>
</reference>
<protein>
    <submittedName>
        <fullName evidence="1">Uncharacterized protein</fullName>
    </submittedName>
</protein>
<proteinExistence type="predicted"/>
<organism evidence="1 2">
    <name type="scientific">Rhododendron molle</name>
    <name type="common">Chinese azalea</name>
    <name type="synonym">Azalea mollis</name>
    <dbReference type="NCBI Taxonomy" id="49168"/>
    <lineage>
        <taxon>Eukaryota</taxon>
        <taxon>Viridiplantae</taxon>
        <taxon>Streptophyta</taxon>
        <taxon>Embryophyta</taxon>
        <taxon>Tracheophyta</taxon>
        <taxon>Spermatophyta</taxon>
        <taxon>Magnoliopsida</taxon>
        <taxon>eudicotyledons</taxon>
        <taxon>Gunneridae</taxon>
        <taxon>Pentapetalae</taxon>
        <taxon>asterids</taxon>
        <taxon>Ericales</taxon>
        <taxon>Ericaceae</taxon>
        <taxon>Ericoideae</taxon>
        <taxon>Rhodoreae</taxon>
        <taxon>Rhododendron</taxon>
    </lineage>
</organism>
<name>A0ACC0MXF9_RHOML</name>